<keyword evidence="9" id="KW-1185">Reference proteome</keyword>
<accession>A0ABV8BMX3</accession>
<evidence type="ECO:0000313" key="9">
    <source>
        <dbReference type="Proteomes" id="UP001595690"/>
    </source>
</evidence>
<comment type="similarity">
    <text evidence="2">Belongs to the phospholipase D family.</text>
</comment>
<keyword evidence="6" id="KW-0443">Lipid metabolism</keyword>
<comment type="caution">
    <text evidence="8">The sequence shown here is derived from an EMBL/GenBank/DDBJ whole genome shotgun (WGS) entry which is preliminary data.</text>
</comment>
<dbReference type="SUPFAM" id="SSF56024">
    <property type="entry name" value="Phospholipase D/nuclease"/>
    <property type="match status" value="2"/>
</dbReference>
<evidence type="ECO:0000256" key="1">
    <source>
        <dbReference type="ARBA" id="ARBA00000798"/>
    </source>
</evidence>
<dbReference type="RefSeq" id="WP_382369791.1">
    <property type="nucleotide sequence ID" value="NZ_JBHRZI010000008.1"/>
</dbReference>
<dbReference type="Gene3D" id="3.30.870.10">
    <property type="entry name" value="Endonuclease Chain A"/>
    <property type="match status" value="2"/>
</dbReference>
<comment type="catalytic activity">
    <reaction evidence="1">
        <text>a 1,2-diacyl-sn-glycero-3-phosphocholine + H2O = a 1,2-diacyl-sn-glycero-3-phosphate + choline + H(+)</text>
        <dbReference type="Rhea" id="RHEA:14445"/>
        <dbReference type="ChEBI" id="CHEBI:15354"/>
        <dbReference type="ChEBI" id="CHEBI:15377"/>
        <dbReference type="ChEBI" id="CHEBI:15378"/>
        <dbReference type="ChEBI" id="CHEBI:57643"/>
        <dbReference type="ChEBI" id="CHEBI:58608"/>
        <dbReference type="EC" id="3.1.4.4"/>
    </reaction>
</comment>
<organism evidence="8 9">
    <name type="scientific">Lentzea rhizosphaerae</name>
    <dbReference type="NCBI Taxonomy" id="2041025"/>
    <lineage>
        <taxon>Bacteria</taxon>
        <taxon>Bacillati</taxon>
        <taxon>Actinomycetota</taxon>
        <taxon>Actinomycetes</taxon>
        <taxon>Pseudonocardiales</taxon>
        <taxon>Pseudonocardiaceae</taxon>
        <taxon>Lentzea</taxon>
    </lineage>
</organism>
<dbReference type="CDD" id="cd09172">
    <property type="entry name" value="PLDc_Nuc_like_unchar1_1"/>
    <property type="match status" value="1"/>
</dbReference>
<dbReference type="Proteomes" id="UP001595690">
    <property type="component" value="Unassembled WGS sequence"/>
</dbReference>
<dbReference type="InterPro" id="IPR025202">
    <property type="entry name" value="PLD-like_dom"/>
</dbReference>
<evidence type="ECO:0000256" key="6">
    <source>
        <dbReference type="ARBA" id="ARBA00023098"/>
    </source>
</evidence>
<evidence type="ECO:0000256" key="2">
    <source>
        <dbReference type="ARBA" id="ARBA00008664"/>
    </source>
</evidence>
<dbReference type="EMBL" id="JBHRZI010000008">
    <property type="protein sequence ID" value="MFC3890949.1"/>
    <property type="molecule type" value="Genomic_DNA"/>
</dbReference>
<dbReference type="PROSITE" id="PS50035">
    <property type="entry name" value="PLD"/>
    <property type="match status" value="1"/>
</dbReference>
<dbReference type="PANTHER" id="PTHR43856">
    <property type="entry name" value="CARDIOLIPIN HYDROLASE"/>
    <property type="match status" value="1"/>
</dbReference>
<evidence type="ECO:0000256" key="4">
    <source>
        <dbReference type="ARBA" id="ARBA00022801"/>
    </source>
</evidence>
<proteinExistence type="inferred from homology"/>
<gene>
    <name evidence="8" type="ORF">ACFOWZ_05640</name>
</gene>
<dbReference type="Pfam" id="PF13091">
    <property type="entry name" value="PLDc_2"/>
    <property type="match status" value="2"/>
</dbReference>
<reference evidence="9" key="1">
    <citation type="journal article" date="2019" name="Int. J. Syst. Evol. Microbiol.">
        <title>The Global Catalogue of Microorganisms (GCM) 10K type strain sequencing project: providing services to taxonomists for standard genome sequencing and annotation.</title>
        <authorList>
            <consortium name="The Broad Institute Genomics Platform"/>
            <consortium name="The Broad Institute Genome Sequencing Center for Infectious Disease"/>
            <person name="Wu L."/>
            <person name="Ma J."/>
        </authorList>
    </citation>
    <scope>NUCLEOTIDE SEQUENCE [LARGE SCALE GENOMIC DNA]</scope>
    <source>
        <strain evidence="9">CGMCC 4.7405</strain>
    </source>
</reference>
<evidence type="ECO:0000313" key="8">
    <source>
        <dbReference type="EMBL" id="MFC3890949.1"/>
    </source>
</evidence>
<dbReference type="EC" id="3.1.4.4" evidence="3"/>
<evidence type="ECO:0000256" key="5">
    <source>
        <dbReference type="ARBA" id="ARBA00022963"/>
    </source>
</evidence>
<dbReference type="InterPro" id="IPR051406">
    <property type="entry name" value="PLD_domain"/>
</dbReference>
<keyword evidence="5" id="KW-0442">Lipid degradation</keyword>
<keyword evidence="4" id="KW-0378">Hydrolase</keyword>
<feature type="domain" description="PLD phosphodiesterase" evidence="7">
    <location>
        <begin position="438"/>
        <end position="469"/>
    </location>
</feature>
<dbReference type="PANTHER" id="PTHR43856:SF1">
    <property type="entry name" value="MITOCHONDRIAL CARDIOLIPIN HYDROLASE"/>
    <property type="match status" value="1"/>
</dbReference>
<name>A0ABV8BMX3_9PSEU</name>
<protein>
    <recommendedName>
        <fullName evidence="3">phospholipase D</fullName>
        <ecNumber evidence="3">3.1.4.4</ecNumber>
    </recommendedName>
</protein>
<evidence type="ECO:0000259" key="7">
    <source>
        <dbReference type="PROSITE" id="PS50035"/>
    </source>
</evidence>
<dbReference type="InterPro" id="IPR001736">
    <property type="entry name" value="PLipase_D/transphosphatidylase"/>
</dbReference>
<sequence>MRIRKSAGPLSVHAIAGSYVVLLGLDLDQGDSPGLLGFAIERFDPEEDERYWLRGMKVFEETSKGVPPGTPVSLLEHPLQSFLWGDYTAKPGRSYEYRVVALYGKPKNLEVRHEVTVAVRTEPVDEGGHAIHFNRGVGAGQAYVREFGERKPRENDRTDPAYDWLSRGLEEALIAFIRSADGPSCALRGSVYEFNYPHVLAELKAAVDRGVDVRIIYDRRGKASTDPKKVWQSTEPAVEEAGLTDHMIPRTTNSSISHNKFLVLLRDDTPREVWTGSTNITWGGLFGQSNVGHLLRDPATAATYLDYWTRLADDPAYAQIRPANTTASPTPATPPLAGTNCVFSPRTTLDLIDWYAEQAGRATRSFFMTAAFGVHDKIAMALQPESDVLRYLVLERPPGEDEIRFDTDHDVKTAIGSLLTDEILNRWTREQLTGLNGHVRFSHTKFMLVDPLGDDPLVITGSGNFSDPSVRENDENVLVIQGDTRAADIYLGEFMRIFNHYYFRFLQQRLGKSEEVVFLKTDDSWVARYYDPATPSHRQRLLFK</sequence>
<evidence type="ECO:0000256" key="3">
    <source>
        <dbReference type="ARBA" id="ARBA00012027"/>
    </source>
</evidence>